<evidence type="ECO:0000256" key="1">
    <source>
        <dbReference type="SAM" id="MobiDB-lite"/>
    </source>
</evidence>
<dbReference type="Proteomes" id="UP001165270">
    <property type="component" value="Unassembled WGS sequence"/>
</dbReference>
<comment type="caution">
    <text evidence="2">The sequence shown here is derived from an EMBL/GenBank/DDBJ whole genome shotgun (WGS) entry which is preliminary data.</text>
</comment>
<reference evidence="2" key="1">
    <citation type="submission" date="2022-03" db="EMBL/GenBank/DDBJ databases">
        <title>Streptomyces 7R015 and 7R016 isolated from Barleria lupulina in Thailand.</title>
        <authorList>
            <person name="Kanchanasin P."/>
            <person name="Phongsopitanun W."/>
            <person name="Tanasupawat S."/>
        </authorList>
    </citation>
    <scope>NUCLEOTIDE SEQUENCE</scope>
    <source>
        <strain evidence="2">7R016</strain>
    </source>
</reference>
<name>A0ABS9XH65_9ACTN</name>
<organism evidence="2 3">
    <name type="scientific">Streptomyces spinosisporus</name>
    <dbReference type="NCBI Taxonomy" id="2927582"/>
    <lineage>
        <taxon>Bacteria</taxon>
        <taxon>Bacillati</taxon>
        <taxon>Actinomycetota</taxon>
        <taxon>Actinomycetes</taxon>
        <taxon>Kitasatosporales</taxon>
        <taxon>Streptomycetaceae</taxon>
        <taxon>Streptomyces</taxon>
    </lineage>
</organism>
<sequence length="67" mass="7431">MKCRYCPQLLTTPESKARGYGPVCGRRRGLIPLARPRRRGSTKPATTPDVPPGQTAIPYQPELPKEN</sequence>
<dbReference type="EMBL" id="JALDAX010000003">
    <property type="protein sequence ID" value="MCI3240252.1"/>
    <property type="molecule type" value="Genomic_DNA"/>
</dbReference>
<accession>A0ABS9XH65</accession>
<dbReference type="Pfam" id="PF19474">
    <property type="entry name" value="DUF6011"/>
    <property type="match status" value="1"/>
</dbReference>
<feature type="region of interest" description="Disordered" evidence="1">
    <location>
        <begin position="33"/>
        <end position="67"/>
    </location>
</feature>
<proteinExistence type="predicted"/>
<evidence type="ECO:0000313" key="3">
    <source>
        <dbReference type="Proteomes" id="UP001165270"/>
    </source>
</evidence>
<keyword evidence="3" id="KW-1185">Reference proteome</keyword>
<evidence type="ECO:0000313" key="2">
    <source>
        <dbReference type="EMBL" id="MCI3240252.1"/>
    </source>
</evidence>
<dbReference type="InterPro" id="IPR046053">
    <property type="entry name" value="DUF6011"/>
</dbReference>
<gene>
    <name evidence="2" type="ORF">MQN93_11010</name>
</gene>
<dbReference type="RefSeq" id="WP_242709321.1">
    <property type="nucleotide sequence ID" value="NZ_JALDAX010000003.1"/>
</dbReference>
<protein>
    <submittedName>
        <fullName evidence="2">DUF6011 domain-containing protein</fullName>
    </submittedName>
</protein>